<proteinExistence type="predicted"/>
<evidence type="ECO:0000313" key="2">
    <source>
        <dbReference type="EMBL" id="WAP69823.1"/>
    </source>
</evidence>
<dbReference type="InterPro" id="IPR002545">
    <property type="entry name" value="CheW-lke_dom"/>
</dbReference>
<organism evidence="2 3">
    <name type="scientific">Jiella pelagia</name>
    <dbReference type="NCBI Taxonomy" id="2986949"/>
    <lineage>
        <taxon>Bacteria</taxon>
        <taxon>Pseudomonadati</taxon>
        <taxon>Pseudomonadota</taxon>
        <taxon>Alphaproteobacteria</taxon>
        <taxon>Hyphomicrobiales</taxon>
        <taxon>Aurantimonadaceae</taxon>
        <taxon>Jiella</taxon>
    </lineage>
</organism>
<feature type="domain" description="CheW-like" evidence="1">
    <location>
        <begin position="9"/>
        <end position="153"/>
    </location>
</feature>
<evidence type="ECO:0000259" key="1">
    <source>
        <dbReference type="PROSITE" id="PS50851"/>
    </source>
</evidence>
<dbReference type="InterPro" id="IPR039315">
    <property type="entry name" value="CheW"/>
</dbReference>
<name>A0ABY7C4W7_9HYPH</name>
<dbReference type="PANTHER" id="PTHR22617:SF23">
    <property type="entry name" value="CHEMOTAXIS PROTEIN CHEW"/>
    <property type="match status" value="1"/>
</dbReference>
<dbReference type="Proteomes" id="UP001164020">
    <property type="component" value="Chromosome"/>
</dbReference>
<dbReference type="SMART" id="SM00260">
    <property type="entry name" value="CheW"/>
    <property type="match status" value="1"/>
</dbReference>
<dbReference type="InterPro" id="IPR036061">
    <property type="entry name" value="CheW-like_dom_sf"/>
</dbReference>
<protein>
    <submittedName>
        <fullName evidence="2">Chemotaxis protein CheW</fullName>
    </submittedName>
</protein>
<dbReference type="SUPFAM" id="SSF50341">
    <property type="entry name" value="CheW-like"/>
    <property type="match status" value="1"/>
</dbReference>
<reference evidence="2" key="1">
    <citation type="submission" date="2022-12" db="EMBL/GenBank/DDBJ databases">
        <title>Jiella pelagia sp. nov., isolated from phosphonate enriched culture of Northwest Pacific surface seawater.</title>
        <authorList>
            <person name="Shin D.Y."/>
            <person name="Hwang C.Y."/>
        </authorList>
    </citation>
    <scope>NUCLEOTIDE SEQUENCE</scope>
    <source>
        <strain evidence="2">HL-NP1</strain>
    </source>
</reference>
<dbReference type="EMBL" id="CP114029">
    <property type="protein sequence ID" value="WAP69823.1"/>
    <property type="molecule type" value="Genomic_DNA"/>
</dbReference>
<dbReference type="Gene3D" id="2.30.30.40">
    <property type="entry name" value="SH3 Domains"/>
    <property type="match status" value="1"/>
</dbReference>
<gene>
    <name evidence="2" type="ORF">OH818_06390</name>
</gene>
<accession>A0ABY7C4W7</accession>
<dbReference type="PROSITE" id="PS50851">
    <property type="entry name" value="CHEW"/>
    <property type="match status" value="1"/>
</dbReference>
<sequence length="159" mass="17373">MTAHSEKTVMHALTIRLQDEIFALEATSVREILDPVPITRVPNAPEFVGGLINVRGTVVPLADLRVVFGMERPPTDQDTRIVVVEFDLDGDLMVAGILADKVHEVTEIDAGSMETVPAVGMRWPPAFIRSIGKRDDGFIIIPDMQRIFRNEGGLDAAAA</sequence>
<dbReference type="RefSeq" id="WP_268882252.1">
    <property type="nucleotide sequence ID" value="NZ_CP114029.1"/>
</dbReference>
<dbReference type="PANTHER" id="PTHR22617">
    <property type="entry name" value="CHEMOTAXIS SENSOR HISTIDINE KINASE-RELATED"/>
    <property type="match status" value="1"/>
</dbReference>
<dbReference type="Pfam" id="PF01584">
    <property type="entry name" value="CheW"/>
    <property type="match status" value="1"/>
</dbReference>
<evidence type="ECO:0000313" key="3">
    <source>
        <dbReference type="Proteomes" id="UP001164020"/>
    </source>
</evidence>
<keyword evidence="3" id="KW-1185">Reference proteome</keyword>
<dbReference type="Gene3D" id="2.40.50.180">
    <property type="entry name" value="CheA-289, Domain 4"/>
    <property type="match status" value="1"/>
</dbReference>